<dbReference type="RefSeq" id="WP_111396436.1">
    <property type="nucleotide sequence ID" value="NZ_QKYU01000001.1"/>
</dbReference>
<dbReference type="InterPro" id="IPR020846">
    <property type="entry name" value="MFS_dom"/>
</dbReference>
<dbReference type="PANTHER" id="PTHR11360:SF284">
    <property type="entry name" value="EG:103B4.3 PROTEIN-RELATED"/>
    <property type="match status" value="1"/>
</dbReference>
<evidence type="ECO:0000313" key="7">
    <source>
        <dbReference type="Proteomes" id="UP000249688"/>
    </source>
</evidence>
<reference evidence="6 7" key="1">
    <citation type="submission" date="2018-06" db="EMBL/GenBank/DDBJ databases">
        <title>Genomic Encyclopedia of Archaeal and Bacterial Type Strains, Phase II (KMG-II): from individual species to whole genera.</title>
        <authorList>
            <person name="Goeker M."/>
        </authorList>
    </citation>
    <scope>NUCLEOTIDE SEQUENCE [LARGE SCALE GENOMIC DNA]</scope>
    <source>
        <strain evidence="6 7">DSM 24525</strain>
    </source>
</reference>
<feature type="transmembrane region" description="Helical" evidence="4">
    <location>
        <begin position="169"/>
        <end position="187"/>
    </location>
</feature>
<feature type="transmembrane region" description="Helical" evidence="4">
    <location>
        <begin position="73"/>
        <end position="96"/>
    </location>
</feature>
<protein>
    <submittedName>
        <fullName evidence="6">Putative MFS family arabinose efflux permease</fullName>
    </submittedName>
</protein>
<keyword evidence="2 4" id="KW-1133">Transmembrane helix</keyword>
<dbReference type="CDD" id="cd17355">
    <property type="entry name" value="MFS_YcxA_like"/>
    <property type="match status" value="1"/>
</dbReference>
<dbReference type="Pfam" id="PF07690">
    <property type="entry name" value="MFS_1"/>
    <property type="match status" value="1"/>
</dbReference>
<dbReference type="EMBL" id="QKYU01000001">
    <property type="protein sequence ID" value="PZW51173.1"/>
    <property type="molecule type" value="Genomic_DNA"/>
</dbReference>
<dbReference type="Gene3D" id="1.20.1250.20">
    <property type="entry name" value="MFS general substrate transporter like domains"/>
    <property type="match status" value="1"/>
</dbReference>
<dbReference type="AlphaFoldDB" id="A0A2W7JGG0"/>
<accession>A0A2W7JGG0</accession>
<evidence type="ECO:0000313" key="6">
    <source>
        <dbReference type="EMBL" id="PZW51173.1"/>
    </source>
</evidence>
<dbReference type="Proteomes" id="UP000249688">
    <property type="component" value="Unassembled WGS sequence"/>
</dbReference>
<sequence length="416" mass="43582">METSAPRNWTLLITCAVLVAALAMGLRQSFGLFLAPMTAEYGWPASGFALAIALQVLLNGIAQPFCGQIADRLGGRVVIWGGAVLYALGILGMALSEDLGPFTAFAGVMMGVAVSAAGMPVIVASLTRLLPEEKRGRAVGLGTAGSSFGQFLVVPLSGAGIAAFGWQGALYAMAAAALLMVPLALPLREAAKPRATSAQPEQTATEALRDAGRSPTFWYLFFGFFVCGVHVSFLSVHLPGFVATCHLPLWVGVGAISLIGLFNVVGSLASGELAQRWKRRELLICIYAARAVLMTVFLLLPKTTTTVLGFSAIMGVLWLSTVPPTVGLVARNFGTRWLATLFGIVFLGHQLGGFTGAFLGGIVFDRTGSYDLMWVFGILMAVFAALIHIPVKDGGAVPPRRAAHPGPGLDPLPGRA</sequence>
<feature type="transmembrane region" description="Helical" evidence="4">
    <location>
        <begin position="138"/>
        <end position="163"/>
    </location>
</feature>
<evidence type="ECO:0000256" key="1">
    <source>
        <dbReference type="ARBA" id="ARBA00022692"/>
    </source>
</evidence>
<dbReference type="InterPro" id="IPR036259">
    <property type="entry name" value="MFS_trans_sf"/>
</dbReference>
<dbReference type="PANTHER" id="PTHR11360">
    <property type="entry name" value="MONOCARBOXYLATE TRANSPORTER"/>
    <property type="match status" value="1"/>
</dbReference>
<keyword evidence="3 4" id="KW-0472">Membrane</keyword>
<organism evidence="6 7">
    <name type="scientific">Humitalea rosea</name>
    <dbReference type="NCBI Taxonomy" id="990373"/>
    <lineage>
        <taxon>Bacteria</taxon>
        <taxon>Pseudomonadati</taxon>
        <taxon>Pseudomonadota</taxon>
        <taxon>Alphaproteobacteria</taxon>
        <taxon>Acetobacterales</taxon>
        <taxon>Roseomonadaceae</taxon>
        <taxon>Humitalea</taxon>
    </lineage>
</organism>
<feature type="transmembrane region" description="Helical" evidence="4">
    <location>
        <begin position="249"/>
        <end position="270"/>
    </location>
</feature>
<dbReference type="OrthoDB" id="146345at2"/>
<evidence type="ECO:0000256" key="4">
    <source>
        <dbReference type="SAM" id="Phobius"/>
    </source>
</evidence>
<feature type="transmembrane region" description="Helical" evidence="4">
    <location>
        <begin position="102"/>
        <end position="126"/>
    </location>
</feature>
<feature type="transmembrane region" description="Helical" evidence="4">
    <location>
        <begin position="337"/>
        <end position="360"/>
    </location>
</feature>
<keyword evidence="7" id="KW-1185">Reference proteome</keyword>
<name>A0A2W7JGG0_9PROT</name>
<feature type="transmembrane region" description="Helical" evidence="4">
    <location>
        <begin position="217"/>
        <end position="237"/>
    </location>
</feature>
<dbReference type="SUPFAM" id="SSF103473">
    <property type="entry name" value="MFS general substrate transporter"/>
    <property type="match status" value="1"/>
</dbReference>
<feature type="transmembrane region" description="Helical" evidence="4">
    <location>
        <begin position="282"/>
        <end position="301"/>
    </location>
</feature>
<feature type="transmembrane region" description="Helical" evidence="4">
    <location>
        <begin position="41"/>
        <end position="61"/>
    </location>
</feature>
<evidence type="ECO:0000256" key="3">
    <source>
        <dbReference type="ARBA" id="ARBA00023136"/>
    </source>
</evidence>
<dbReference type="GO" id="GO:0022857">
    <property type="term" value="F:transmembrane transporter activity"/>
    <property type="evidence" value="ECO:0007669"/>
    <property type="project" value="InterPro"/>
</dbReference>
<proteinExistence type="predicted"/>
<dbReference type="PROSITE" id="PS50850">
    <property type="entry name" value="MFS"/>
    <property type="match status" value="1"/>
</dbReference>
<feature type="transmembrane region" description="Helical" evidence="4">
    <location>
        <begin position="372"/>
        <end position="391"/>
    </location>
</feature>
<evidence type="ECO:0000256" key="2">
    <source>
        <dbReference type="ARBA" id="ARBA00022989"/>
    </source>
</evidence>
<dbReference type="InterPro" id="IPR050327">
    <property type="entry name" value="Proton-linked_MCT"/>
</dbReference>
<evidence type="ECO:0000259" key="5">
    <source>
        <dbReference type="PROSITE" id="PS50850"/>
    </source>
</evidence>
<dbReference type="InterPro" id="IPR011701">
    <property type="entry name" value="MFS"/>
</dbReference>
<feature type="transmembrane region" description="Helical" evidence="4">
    <location>
        <begin position="307"/>
        <end position="330"/>
    </location>
</feature>
<feature type="domain" description="Major facilitator superfamily (MFS) profile" evidence="5">
    <location>
        <begin position="9"/>
        <end position="395"/>
    </location>
</feature>
<comment type="caution">
    <text evidence="6">The sequence shown here is derived from an EMBL/GenBank/DDBJ whole genome shotgun (WGS) entry which is preliminary data.</text>
</comment>
<gene>
    <name evidence="6" type="ORF">C8P66_101395</name>
</gene>
<keyword evidence="1 4" id="KW-0812">Transmembrane</keyword>